<dbReference type="Pfam" id="PF16123">
    <property type="entry name" value="HAGH_C"/>
    <property type="match status" value="1"/>
</dbReference>
<feature type="binding site" evidence="7">
    <location>
        <position position="149"/>
    </location>
    <ligand>
        <name>Zn(2+)</name>
        <dbReference type="ChEBI" id="CHEBI:29105"/>
        <label>1</label>
    </ligand>
</feature>
<dbReference type="InterPro" id="IPR036866">
    <property type="entry name" value="RibonucZ/Hydroxyglut_hydro"/>
</dbReference>
<evidence type="ECO:0000313" key="10">
    <source>
        <dbReference type="Proteomes" id="UP000183982"/>
    </source>
</evidence>
<gene>
    <name evidence="7" type="primary">gloB</name>
    <name evidence="9" type="ORF">SAMN05444000_102119</name>
</gene>
<dbReference type="NCBIfam" id="TIGR03413">
    <property type="entry name" value="GSH_gloB"/>
    <property type="match status" value="1"/>
</dbReference>
<evidence type="ECO:0000256" key="3">
    <source>
        <dbReference type="ARBA" id="ARBA00006759"/>
    </source>
</evidence>
<evidence type="ECO:0000256" key="4">
    <source>
        <dbReference type="ARBA" id="ARBA00022723"/>
    </source>
</evidence>
<dbReference type="UniPathway" id="UPA00619">
    <property type="reaction ID" value="UER00676"/>
</dbReference>
<dbReference type="PANTHER" id="PTHR43705">
    <property type="entry name" value="HYDROXYACYLGLUTATHIONE HYDROLASE"/>
    <property type="match status" value="1"/>
</dbReference>
<keyword evidence="10" id="KW-1185">Reference proteome</keyword>
<evidence type="ECO:0000256" key="2">
    <source>
        <dbReference type="ARBA" id="ARBA00004963"/>
    </source>
</evidence>
<feature type="binding site" evidence="7">
    <location>
        <position position="77"/>
    </location>
    <ligand>
        <name>Zn(2+)</name>
        <dbReference type="ChEBI" id="CHEBI:29105"/>
        <label>2</label>
    </ligand>
</feature>
<dbReference type="SUPFAM" id="SSF56281">
    <property type="entry name" value="Metallo-hydrolase/oxidoreductase"/>
    <property type="match status" value="1"/>
</dbReference>
<dbReference type="InterPro" id="IPR017782">
    <property type="entry name" value="Hydroxyacylglutathione_Hdrlase"/>
</dbReference>
<feature type="domain" description="Metallo-beta-lactamase" evidence="8">
    <location>
        <begin position="29"/>
        <end position="187"/>
    </location>
</feature>
<keyword evidence="5 7" id="KW-0378">Hydrolase</keyword>
<dbReference type="CDD" id="cd07723">
    <property type="entry name" value="hydroxyacylglutathione_hydrolase_MBL-fold"/>
    <property type="match status" value="1"/>
</dbReference>
<feature type="binding site" evidence="7">
    <location>
        <position position="72"/>
    </location>
    <ligand>
        <name>Zn(2+)</name>
        <dbReference type="ChEBI" id="CHEBI:29105"/>
        <label>1</label>
    </ligand>
</feature>
<dbReference type="GO" id="GO:0046872">
    <property type="term" value="F:metal ion binding"/>
    <property type="evidence" value="ECO:0007669"/>
    <property type="project" value="UniProtKB-KW"/>
</dbReference>
<evidence type="ECO:0000256" key="5">
    <source>
        <dbReference type="ARBA" id="ARBA00022801"/>
    </source>
</evidence>
<dbReference type="HAMAP" id="MF_01374">
    <property type="entry name" value="Glyoxalase_2"/>
    <property type="match status" value="1"/>
</dbReference>
<dbReference type="PANTHER" id="PTHR43705:SF1">
    <property type="entry name" value="HYDROXYACYLGLUTATHIONE HYDROLASE GLOB"/>
    <property type="match status" value="1"/>
</dbReference>
<dbReference type="EMBL" id="FQZQ01000002">
    <property type="protein sequence ID" value="SHI63031.1"/>
    <property type="molecule type" value="Genomic_DNA"/>
</dbReference>
<dbReference type="Proteomes" id="UP000183982">
    <property type="component" value="Unassembled WGS sequence"/>
</dbReference>
<feature type="binding site" evidence="7">
    <location>
        <position position="74"/>
    </location>
    <ligand>
        <name>Zn(2+)</name>
        <dbReference type="ChEBI" id="CHEBI:29105"/>
        <label>1</label>
    </ligand>
</feature>
<feature type="binding site" evidence="7">
    <location>
        <position position="149"/>
    </location>
    <ligand>
        <name>Zn(2+)</name>
        <dbReference type="ChEBI" id="CHEBI:29105"/>
        <label>2</label>
    </ligand>
</feature>
<comment type="cofactor">
    <cofactor evidence="7">
        <name>Zn(2+)</name>
        <dbReference type="ChEBI" id="CHEBI:29105"/>
    </cofactor>
    <text evidence="7">Binds 2 Zn(2+) ions per subunit.</text>
</comment>
<dbReference type="InterPro" id="IPR035680">
    <property type="entry name" value="Clx_II_MBL"/>
</dbReference>
<dbReference type="InterPro" id="IPR032282">
    <property type="entry name" value="HAGH_C"/>
</dbReference>
<dbReference type="SMART" id="SM00849">
    <property type="entry name" value="Lactamase_B"/>
    <property type="match status" value="1"/>
</dbReference>
<dbReference type="GO" id="GO:0004416">
    <property type="term" value="F:hydroxyacylglutathione hydrolase activity"/>
    <property type="evidence" value="ECO:0007669"/>
    <property type="project" value="UniProtKB-UniRule"/>
</dbReference>
<comment type="pathway">
    <text evidence="2 7">Secondary metabolite metabolism; methylglyoxal degradation; (R)-lactate from methylglyoxal: step 2/2.</text>
</comment>
<protein>
    <recommendedName>
        <fullName evidence="7">Hydroxyacylglutathione hydrolase</fullName>
        <ecNumber evidence="7">3.1.2.6</ecNumber>
    </recommendedName>
    <alternativeName>
        <fullName evidence="7">Glyoxalase II</fullName>
        <shortName evidence="7">Glx II</shortName>
    </alternativeName>
</protein>
<feature type="binding site" evidence="7">
    <location>
        <position position="76"/>
    </location>
    <ligand>
        <name>Zn(2+)</name>
        <dbReference type="ChEBI" id="CHEBI:29105"/>
        <label>2</label>
    </ligand>
</feature>
<proteinExistence type="inferred from homology"/>
<name>A0A1M6CQA6_9RHOB</name>
<accession>A0A1M6CQA6</accession>
<dbReference type="InterPro" id="IPR001279">
    <property type="entry name" value="Metallo-B-lactamas"/>
</dbReference>
<evidence type="ECO:0000256" key="6">
    <source>
        <dbReference type="ARBA" id="ARBA00022833"/>
    </source>
</evidence>
<reference evidence="10" key="1">
    <citation type="submission" date="2016-11" db="EMBL/GenBank/DDBJ databases">
        <authorList>
            <person name="Varghese N."/>
            <person name="Submissions S."/>
        </authorList>
    </citation>
    <scope>NUCLEOTIDE SEQUENCE [LARGE SCALE GENOMIC DNA]</scope>
    <source>
        <strain evidence="10">DSM 100564</strain>
    </source>
</reference>
<organism evidence="9 10">
    <name type="scientific">Shimia gijangensis</name>
    <dbReference type="NCBI Taxonomy" id="1470563"/>
    <lineage>
        <taxon>Bacteria</taxon>
        <taxon>Pseudomonadati</taxon>
        <taxon>Pseudomonadota</taxon>
        <taxon>Alphaproteobacteria</taxon>
        <taxon>Rhodobacterales</taxon>
        <taxon>Roseobacteraceae</taxon>
    </lineage>
</organism>
<dbReference type="PIRSF" id="PIRSF005457">
    <property type="entry name" value="Glx"/>
    <property type="match status" value="1"/>
</dbReference>
<dbReference type="EC" id="3.1.2.6" evidence="7"/>
<dbReference type="STRING" id="1470563.SAMN05444000_102119"/>
<dbReference type="GO" id="GO:0019243">
    <property type="term" value="P:methylglyoxal catabolic process to D-lactate via S-lactoyl-glutathione"/>
    <property type="evidence" value="ECO:0007669"/>
    <property type="project" value="UniProtKB-UniRule"/>
</dbReference>
<comment type="similarity">
    <text evidence="3 7">Belongs to the metallo-beta-lactamase superfamily. Glyoxalase II family.</text>
</comment>
<sequence>MIGKADPNITTKKQKSMPLEIITLPCLSDNYSFLIHDGASGETAVVDVPEASVISAALQQRGWTLSHVFLTHHHWDHIDGLGDLLANHPAQVVGAKADAHRLPPLDLEVSEGDRFFLGGEIVEVLDVSGHTVGHIAFYLPETGAVFTADSLMALGCGRLFEGDPDMMWTSLSKLAALPANTIVCSGHEYTEANARFAVTIDPDNSALQTRIEDIAAARAEDRPTVPSILSDELATNPFLRGADPAIQAHLNMQGADPARVFEEIRKRKDNF</sequence>
<keyword evidence="4 7" id="KW-0479">Metal-binding</keyword>
<evidence type="ECO:0000313" key="9">
    <source>
        <dbReference type="EMBL" id="SHI63031.1"/>
    </source>
</evidence>
<comment type="catalytic activity">
    <reaction evidence="1 7">
        <text>an S-(2-hydroxyacyl)glutathione + H2O = a 2-hydroxy carboxylate + glutathione + H(+)</text>
        <dbReference type="Rhea" id="RHEA:21864"/>
        <dbReference type="ChEBI" id="CHEBI:15377"/>
        <dbReference type="ChEBI" id="CHEBI:15378"/>
        <dbReference type="ChEBI" id="CHEBI:57925"/>
        <dbReference type="ChEBI" id="CHEBI:58896"/>
        <dbReference type="ChEBI" id="CHEBI:71261"/>
        <dbReference type="EC" id="3.1.2.6"/>
    </reaction>
</comment>
<dbReference type="Gene3D" id="3.60.15.10">
    <property type="entry name" value="Ribonuclease Z/Hydroxyacylglutathione hydrolase-like"/>
    <property type="match status" value="1"/>
</dbReference>
<keyword evidence="6 7" id="KW-0862">Zinc</keyword>
<comment type="function">
    <text evidence="7">Thiolesterase that catalyzes the hydrolysis of S-D-lactoyl-glutathione to form glutathione and D-lactic acid.</text>
</comment>
<evidence type="ECO:0000256" key="1">
    <source>
        <dbReference type="ARBA" id="ARBA00001623"/>
    </source>
</evidence>
<evidence type="ECO:0000259" key="8">
    <source>
        <dbReference type="SMART" id="SM00849"/>
    </source>
</evidence>
<feature type="binding site" evidence="7">
    <location>
        <position position="187"/>
    </location>
    <ligand>
        <name>Zn(2+)</name>
        <dbReference type="ChEBI" id="CHEBI:29105"/>
        <label>2</label>
    </ligand>
</feature>
<comment type="subunit">
    <text evidence="7">Monomer.</text>
</comment>
<dbReference type="AlphaFoldDB" id="A0A1M6CQA6"/>
<dbReference type="InterPro" id="IPR050110">
    <property type="entry name" value="Glyoxalase_II_hydrolase"/>
</dbReference>
<dbReference type="Pfam" id="PF00753">
    <property type="entry name" value="Lactamase_B"/>
    <property type="match status" value="1"/>
</dbReference>
<feature type="binding site" evidence="7">
    <location>
        <position position="130"/>
    </location>
    <ligand>
        <name>Zn(2+)</name>
        <dbReference type="ChEBI" id="CHEBI:29105"/>
        <label>1</label>
    </ligand>
</feature>
<evidence type="ECO:0000256" key="7">
    <source>
        <dbReference type="HAMAP-Rule" id="MF_01374"/>
    </source>
</evidence>